<keyword evidence="1" id="KW-0614">Plasmid</keyword>
<reference evidence="1 2" key="1">
    <citation type="submission" date="2017-04" db="EMBL/GenBank/DDBJ databases">
        <title>Complete Genome Sequence of Bacillus thuringiensis type Strain ATCC 10792.</title>
        <authorList>
            <person name="Oh D.-H."/>
            <person name="Park B.-J."/>
            <person name="Shuai W."/>
            <person name="Chelliah R."/>
        </authorList>
    </citation>
    <scope>NUCLEOTIDE SEQUENCE [LARGE SCALE GENOMIC DNA]</scope>
    <source>
        <strain evidence="1 2">ATCC 10792</strain>
        <plasmid evidence="1 2">poh4</plasmid>
    </source>
</reference>
<name>A0A1W6X072_BACTU</name>
<accession>A0A1W6X072</accession>
<dbReference type="RefSeq" id="WP_000348691.1">
    <property type="nucleotide sequence ID" value="NZ_CP021065.1"/>
</dbReference>
<dbReference type="Proteomes" id="UP000194143">
    <property type="component" value="Plasmid poh4"/>
</dbReference>
<geneLocation type="plasmid" evidence="1 2">
    <name>poh4</name>
</geneLocation>
<gene>
    <name evidence="1" type="ORF">CAB88_33250</name>
</gene>
<keyword evidence="2" id="KW-1185">Reference proteome</keyword>
<dbReference type="GeneID" id="67469812"/>
<dbReference type="EMBL" id="CP021065">
    <property type="protein sequence ID" value="ARP61853.1"/>
    <property type="molecule type" value="Genomic_DNA"/>
</dbReference>
<sequence>MDGIIARPKFVEEIKAALEREAAFIKIGEFEEDSFKQACFSAAQVSLKLLLIDIGVTDSASLITGIKSIRASKPSIRIVLLAIDKEPGDKTVAAVVSMGITDVIPLSTETIDEKGKERENFTPLIEKHIKRNTTYADVVRWHYEVGNEFSTSNEKIKTKILTKKQVIEKKIYETKTEVVSVANKNIAICGLSSKSGSSFVSMNLAMAMSDYDLAISIVEPPINPYFFDTLLLHEHEEEDNQFMSIPHMIKQNEIGNREFNNKVFDIYWNVADTRKSKIGEWGINELIKQIHFEKKPINIVDFGENVPLDAFSYMDYIFIIIDPQPYLIAKEIDKVMNFVKLKQEGHPIYFIFNKMNKGVDGKGLCNSLGLEGVINIPHIDPVITYNCLYDGRIPFEHKDIDEEFVDSMDIIIKEIIGNKYYKKGRKTSLFNRFFKK</sequence>
<protein>
    <submittedName>
        <fullName evidence="1">Uncharacterized protein</fullName>
    </submittedName>
</protein>
<evidence type="ECO:0000313" key="2">
    <source>
        <dbReference type="Proteomes" id="UP000194143"/>
    </source>
</evidence>
<dbReference type="AlphaFoldDB" id="A0A1W6X072"/>
<organism evidence="1 2">
    <name type="scientific">Bacillus thuringiensis</name>
    <dbReference type="NCBI Taxonomy" id="1428"/>
    <lineage>
        <taxon>Bacteria</taxon>
        <taxon>Bacillati</taxon>
        <taxon>Bacillota</taxon>
        <taxon>Bacilli</taxon>
        <taxon>Bacillales</taxon>
        <taxon>Bacillaceae</taxon>
        <taxon>Bacillus</taxon>
        <taxon>Bacillus cereus group</taxon>
    </lineage>
</organism>
<proteinExistence type="predicted"/>
<evidence type="ECO:0000313" key="1">
    <source>
        <dbReference type="EMBL" id="ARP61853.1"/>
    </source>
</evidence>